<dbReference type="SUPFAM" id="SSF49493">
    <property type="entry name" value="HSP40/DnaJ peptide-binding domain"/>
    <property type="match status" value="2"/>
</dbReference>
<keyword evidence="8 17" id="KW-0862">Zinc</keyword>
<evidence type="ECO:0000256" key="3">
    <source>
        <dbReference type="ARBA" id="ARBA00022499"/>
    </source>
</evidence>
<dbReference type="Pfam" id="PF00684">
    <property type="entry name" value="DnaJ_CXXCXGXG"/>
    <property type="match status" value="1"/>
</dbReference>
<dbReference type="GO" id="GO:0009408">
    <property type="term" value="P:response to heat"/>
    <property type="evidence" value="ECO:0007669"/>
    <property type="project" value="InterPro"/>
</dbReference>
<keyword evidence="5 17" id="KW-0479">Metal-binding</keyword>
<keyword evidence="13" id="KW-0449">Lipoprotein</keyword>
<dbReference type="Gene3D" id="1.10.287.110">
    <property type="entry name" value="DnaJ domain"/>
    <property type="match status" value="1"/>
</dbReference>
<feature type="domain" description="CR-type" evidence="20">
    <location>
        <begin position="341"/>
        <end position="425"/>
    </location>
</feature>
<feature type="domain" description="J" evidence="19">
    <location>
        <begin position="219"/>
        <end position="281"/>
    </location>
</feature>
<keyword evidence="6" id="KW-0677">Repeat</keyword>
<dbReference type="Gene3D" id="2.10.230.10">
    <property type="entry name" value="Heat shock protein DnaJ, cysteine-rich domain"/>
    <property type="match status" value="1"/>
</dbReference>
<keyword evidence="2" id="KW-0488">Methylation</keyword>
<dbReference type="InterPro" id="IPR008971">
    <property type="entry name" value="HSP40/DnaJ_pept-bd"/>
</dbReference>
<dbReference type="FunFam" id="2.10.230.10:FF:000005">
    <property type="entry name" value="DnaJ homolog subfamily A member 1"/>
    <property type="match status" value="1"/>
</dbReference>
<dbReference type="PRINTS" id="PR00625">
    <property type="entry name" value="JDOMAIN"/>
</dbReference>
<dbReference type="GO" id="GO:0016020">
    <property type="term" value="C:membrane"/>
    <property type="evidence" value="ECO:0007669"/>
    <property type="project" value="UniProtKB-SubCell"/>
</dbReference>
<organism evidence="21 22">
    <name type="scientific">Canis lupus familiaris</name>
    <name type="common">Dog</name>
    <name type="synonym">Canis familiaris</name>
    <dbReference type="NCBI Taxonomy" id="9615"/>
    <lineage>
        <taxon>Eukaryota</taxon>
        <taxon>Metazoa</taxon>
        <taxon>Chordata</taxon>
        <taxon>Craniata</taxon>
        <taxon>Vertebrata</taxon>
        <taxon>Euteleostomi</taxon>
        <taxon>Mammalia</taxon>
        <taxon>Eutheria</taxon>
        <taxon>Laurasiatheria</taxon>
        <taxon>Carnivora</taxon>
        <taxon>Caniformia</taxon>
        <taxon>Canidae</taxon>
        <taxon>Canis</taxon>
    </lineage>
</organism>
<dbReference type="InterPro" id="IPR012724">
    <property type="entry name" value="DnaJ"/>
</dbReference>
<evidence type="ECO:0000256" key="10">
    <source>
        <dbReference type="ARBA" id="ARBA00022990"/>
    </source>
</evidence>
<dbReference type="Pfam" id="PF01556">
    <property type="entry name" value="DnaJ_C"/>
    <property type="match status" value="1"/>
</dbReference>
<evidence type="ECO:0000256" key="16">
    <source>
        <dbReference type="ARBA" id="ARBA00070652"/>
    </source>
</evidence>
<dbReference type="CDD" id="cd10719">
    <property type="entry name" value="DnaJ_zf"/>
    <property type="match status" value="1"/>
</dbReference>
<dbReference type="InterPro" id="IPR044713">
    <property type="entry name" value="DNJA1/2-like"/>
</dbReference>
<evidence type="ECO:0000256" key="11">
    <source>
        <dbReference type="ARBA" id="ARBA00023136"/>
    </source>
</evidence>
<evidence type="ECO:0000256" key="18">
    <source>
        <dbReference type="SAM" id="MobiDB-lite"/>
    </source>
</evidence>
<feature type="region of interest" description="Disordered" evidence="18">
    <location>
        <begin position="67"/>
        <end position="171"/>
    </location>
</feature>
<evidence type="ECO:0000256" key="5">
    <source>
        <dbReference type="ARBA" id="ARBA00022723"/>
    </source>
</evidence>
<dbReference type="PROSITE" id="PS50076">
    <property type="entry name" value="DNAJ_2"/>
    <property type="match status" value="1"/>
</dbReference>
<dbReference type="AlphaFoldDB" id="A0A8C0N728"/>
<reference evidence="21" key="2">
    <citation type="submission" date="2025-08" db="UniProtKB">
        <authorList>
            <consortium name="Ensembl"/>
        </authorList>
    </citation>
    <scope>IDENTIFICATION</scope>
</reference>
<feature type="zinc finger region" description="CR-type" evidence="17">
    <location>
        <begin position="341"/>
        <end position="425"/>
    </location>
</feature>
<dbReference type="GO" id="GO:0008270">
    <property type="term" value="F:zinc ion binding"/>
    <property type="evidence" value="ECO:0007669"/>
    <property type="project" value="UniProtKB-KW"/>
</dbReference>
<feature type="region of interest" description="Disordered" evidence="18">
    <location>
        <begin position="570"/>
        <end position="623"/>
    </location>
</feature>
<dbReference type="SUPFAM" id="SSF57938">
    <property type="entry name" value="DnaJ/Hsp40 cysteine-rich domain"/>
    <property type="match status" value="1"/>
</dbReference>
<dbReference type="SMART" id="SM00271">
    <property type="entry name" value="DnaJ"/>
    <property type="match status" value="1"/>
</dbReference>
<dbReference type="PROSITE" id="PS51188">
    <property type="entry name" value="ZF_CR"/>
    <property type="match status" value="1"/>
</dbReference>
<dbReference type="Proteomes" id="UP000694429">
    <property type="component" value="Chromosome 2"/>
</dbReference>
<dbReference type="SUPFAM" id="SSF46565">
    <property type="entry name" value="Chaperone J-domain"/>
    <property type="match status" value="1"/>
</dbReference>
<evidence type="ECO:0000256" key="8">
    <source>
        <dbReference type="ARBA" id="ARBA00022833"/>
    </source>
</evidence>
<dbReference type="GO" id="GO:0005524">
    <property type="term" value="F:ATP binding"/>
    <property type="evidence" value="ECO:0007669"/>
    <property type="project" value="InterPro"/>
</dbReference>
<dbReference type="Gene3D" id="2.60.260.20">
    <property type="entry name" value="Urease metallochaperone UreE, N-terminal domain"/>
    <property type="match status" value="2"/>
</dbReference>
<dbReference type="CDD" id="cd06257">
    <property type="entry name" value="DnaJ"/>
    <property type="match status" value="1"/>
</dbReference>
<dbReference type="FunFam" id="2.60.260.20:FF:000068">
    <property type="entry name" value="Chaperone protein dnaJ 3"/>
    <property type="match status" value="1"/>
</dbReference>
<dbReference type="InterPro" id="IPR001623">
    <property type="entry name" value="DnaJ_domain"/>
</dbReference>
<evidence type="ECO:0000256" key="7">
    <source>
        <dbReference type="ARBA" id="ARBA00022771"/>
    </source>
</evidence>
<dbReference type="FunFam" id="2.60.260.20:FF:000003">
    <property type="entry name" value="DnaJ subfamily A member 2"/>
    <property type="match status" value="1"/>
</dbReference>
<keyword evidence="12" id="KW-0143">Chaperone</keyword>
<evidence type="ECO:0000256" key="13">
    <source>
        <dbReference type="ARBA" id="ARBA00023288"/>
    </source>
</evidence>
<dbReference type="InterPro" id="IPR002939">
    <property type="entry name" value="DnaJ_C"/>
</dbReference>
<evidence type="ECO:0000259" key="20">
    <source>
        <dbReference type="PROSITE" id="PS51188"/>
    </source>
</evidence>
<dbReference type="GO" id="GO:0006457">
    <property type="term" value="P:protein folding"/>
    <property type="evidence" value="ECO:0007669"/>
    <property type="project" value="InterPro"/>
</dbReference>
<evidence type="ECO:0000256" key="2">
    <source>
        <dbReference type="ARBA" id="ARBA00022481"/>
    </source>
</evidence>
<dbReference type="Ensembl" id="ENSCAFT00030025849.1">
    <property type="protein sequence ID" value="ENSCAFP00030022578.1"/>
    <property type="gene ID" value="ENSCAFG00030013922.1"/>
</dbReference>
<evidence type="ECO:0000313" key="22">
    <source>
        <dbReference type="Proteomes" id="UP000694429"/>
    </source>
</evidence>
<accession>A0A8C0N728</accession>
<evidence type="ECO:0000256" key="14">
    <source>
        <dbReference type="ARBA" id="ARBA00023289"/>
    </source>
</evidence>
<keyword evidence="3" id="KW-1017">Isopeptide bond</keyword>
<evidence type="ECO:0000259" key="19">
    <source>
        <dbReference type="PROSITE" id="PS50076"/>
    </source>
</evidence>
<evidence type="ECO:0000256" key="9">
    <source>
        <dbReference type="ARBA" id="ARBA00022843"/>
    </source>
</evidence>
<dbReference type="InterPro" id="IPR036869">
    <property type="entry name" value="J_dom_sf"/>
</dbReference>
<reference evidence="21" key="1">
    <citation type="submission" date="2019-03" db="EMBL/GenBank/DDBJ databases">
        <authorList>
            <person name="Warren W.C."/>
            <person name="Johnson G.S."/>
        </authorList>
    </citation>
    <scope>NUCLEOTIDE SEQUENCE [LARGE SCALE GENOMIC DNA]</scope>
    <source>
        <strain evidence="21">Basenji</strain>
    </source>
</reference>
<evidence type="ECO:0000313" key="21">
    <source>
        <dbReference type="Ensembl" id="ENSCAFP00030022578.1"/>
    </source>
</evidence>
<protein>
    <recommendedName>
        <fullName evidence="16">DnaJ homolog subfamily A member 2</fullName>
    </recommendedName>
</protein>
<evidence type="ECO:0000256" key="15">
    <source>
        <dbReference type="ARBA" id="ARBA00053182"/>
    </source>
</evidence>
<evidence type="ECO:0000256" key="1">
    <source>
        <dbReference type="ARBA" id="ARBA00004635"/>
    </source>
</evidence>
<keyword evidence="9" id="KW-0832">Ubl conjugation</keyword>
<evidence type="ECO:0000256" key="4">
    <source>
        <dbReference type="ARBA" id="ARBA00022553"/>
    </source>
</evidence>
<dbReference type="HAMAP" id="MF_01152">
    <property type="entry name" value="DnaJ"/>
    <property type="match status" value="1"/>
</dbReference>
<dbReference type="InterPro" id="IPR001305">
    <property type="entry name" value="HSP_DnaJ_Cys-rich_dom"/>
</dbReference>
<name>A0A8C0N728_CANLF</name>
<evidence type="ECO:0000256" key="6">
    <source>
        <dbReference type="ARBA" id="ARBA00022737"/>
    </source>
</evidence>
<dbReference type="InterPro" id="IPR018253">
    <property type="entry name" value="DnaJ_domain_CS"/>
</dbReference>
<comment type="subcellular location">
    <subcellularLocation>
        <location evidence="1">Membrane</location>
        <topology evidence="1">Lipid-anchor</topology>
    </subcellularLocation>
</comment>
<sequence>MLGIYLILMNKTVSLKTPEIRGYGREEINETKPVKHSQQQLAVLFGATHCFRPGGNQTQRVHRRHLGFGARRGPGPVFSPAGPKLAEGAASSSPPHPPETPFAESRTLGKRASQFSQLLRRTSPHPQDPEEKRAQIRSLHHRDPQRPRPRARGRAPRSDVTARRASGQSSAPPLFPLAVFLGLRCRRRRRGPGCAPSARSPSSLSAARPAAMANVADTKLYDILGVPPGASENELKKAYRKLAKEYHPDKNPNAGDKFKEISFAYEVLSNPEKRELYDRYGEQGLREGSGGGGGMDDIFSHIFGGGLFGFMGNQSRSRNGRRRGEDMMHPLKVSLEDLYNGKTTKLQLSKNVLCSACSGQGGKSGAVQKCSACRGRGVRIMIRQLAPGMVQQMQSVCSDCNGEGEVINEKDRCKKCEGKKVIKEVKILEVHVDKGMKHGQRITFTGEADQAPGVEPGDIVLLLQEKEHEVFQRDGNDLHMTYKIGLVEALCGFQFTFKHLDGRQIVVKYPPGKVIEPGCVRVVRGEGMPQYRNPFEKGDLYIKFDVQFPENNWINPDKLSELEDLLPSRPEVPNIIGDTEEVELQEFDSTRGSGGGQRREAYNDSSDEESSSHHGPGVQCAHQ</sequence>
<keyword evidence="14" id="KW-0636">Prenylation</keyword>
<keyword evidence="11" id="KW-0472">Membrane</keyword>
<dbReference type="FunFam" id="1.10.287.110:FF:000016">
    <property type="entry name" value="DnaJ (Hsp40) homolog, subfamily A, member 2"/>
    <property type="match status" value="1"/>
</dbReference>
<keyword evidence="7 17" id="KW-0863">Zinc-finger</keyword>
<dbReference type="PANTHER" id="PTHR43888">
    <property type="entry name" value="DNAJ-LIKE-2, ISOFORM A-RELATED"/>
    <property type="match status" value="1"/>
</dbReference>
<dbReference type="GO" id="GO:0051082">
    <property type="term" value="F:unfolded protein binding"/>
    <property type="evidence" value="ECO:0007669"/>
    <property type="project" value="InterPro"/>
</dbReference>
<dbReference type="GO" id="GO:0030544">
    <property type="term" value="F:Hsp70 protein binding"/>
    <property type="evidence" value="ECO:0007669"/>
    <property type="project" value="InterPro"/>
</dbReference>
<dbReference type="InterPro" id="IPR036410">
    <property type="entry name" value="HSP_DnaJ_Cys-rich_dom_sf"/>
</dbReference>
<dbReference type="Pfam" id="PF00226">
    <property type="entry name" value="DnaJ"/>
    <property type="match status" value="1"/>
</dbReference>
<evidence type="ECO:0000256" key="12">
    <source>
        <dbReference type="ARBA" id="ARBA00023186"/>
    </source>
</evidence>
<proteinExistence type="inferred from homology"/>
<evidence type="ECO:0000256" key="17">
    <source>
        <dbReference type="PROSITE-ProRule" id="PRU00546"/>
    </source>
</evidence>
<dbReference type="CDD" id="cd10747">
    <property type="entry name" value="DnaJ_C"/>
    <property type="match status" value="1"/>
</dbReference>
<keyword evidence="10" id="KW-0007">Acetylation</keyword>
<dbReference type="PROSITE" id="PS00636">
    <property type="entry name" value="DNAJ_1"/>
    <property type="match status" value="1"/>
</dbReference>
<comment type="function">
    <text evidence="15">Co-chaperone of Hsc70. Stimulates ATP hydrolysis and the folding of unfolded proteins mediated by HSPA1A/B (in vitro).</text>
</comment>
<keyword evidence="4" id="KW-0597">Phosphoprotein</keyword>